<organism evidence="1 2">
    <name type="scientific">Neophaeococcomyces mojaviensis</name>
    <dbReference type="NCBI Taxonomy" id="3383035"/>
    <lineage>
        <taxon>Eukaryota</taxon>
        <taxon>Fungi</taxon>
        <taxon>Dikarya</taxon>
        <taxon>Ascomycota</taxon>
        <taxon>Pezizomycotina</taxon>
        <taxon>Eurotiomycetes</taxon>
        <taxon>Chaetothyriomycetidae</taxon>
        <taxon>Chaetothyriales</taxon>
        <taxon>Chaetothyriales incertae sedis</taxon>
        <taxon>Neophaeococcomyces</taxon>
    </lineage>
</organism>
<evidence type="ECO:0000313" key="2">
    <source>
        <dbReference type="Proteomes" id="UP001172386"/>
    </source>
</evidence>
<name>A0ACC3AB34_9EURO</name>
<proteinExistence type="predicted"/>
<dbReference type="EMBL" id="JAPDRQ010000050">
    <property type="protein sequence ID" value="KAJ9658483.1"/>
    <property type="molecule type" value="Genomic_DNA"/>
</dbReference>
<evidence type="ECO:0000313" key="1">
    <source>
        <dbReference type="EMBL" id="KAJ9658483.1"/>
    </source>
</evidence>
<dbReference type="Proteomes" id="UP001172386">
    <property type="component" value="Unassembled WGS sequence"/>
</dbReference>
<comment type="caution">
    <text evidence="1">The sequence shown here is derived from an EMBL/GenBank/DDBJ whole genome shotgun (WGS) entry which is preliminary data.</text>
</comment>
<keyword evidence="2" id="KW-1185">Reference proteome</keyword>
<sequence length="503" mass="56880">MAGHFRALKPFGTQTFPDKPQFSGFMKPCRFEGEVQNLEVQGNIPDCIDGTFYRVMPDPQLPPFIDNDPWFNGDGNVSAFRIQSSKVHFKQRYVRTEKFLREREAQRALLGKYRNKFTDAVAFKVRTTANTNVFYFNGKLLACKEDAPPYAMNPRTLETIGLEDFDGQLPCLTFTAHPKVDPKTGEFVCFGYEAKGDGTPDVCYYSFSPDGKLLETVWLVAPVVAMIHDFAVTENYVIFPLIPQTCDIERMKAGGEHWQWNSNIPFYLGVLPRHGANSSDVKWFRAPNSFPGHTSNAYEDSEGRIVFDLPVSDKNVFFWWPDADGNAPDPHTIRADLVRFIIEPKSDNLDLGKGKIILNQDCEFPRVDDRISMSEREHCFFNFMDPSLGTEFEAIGPVMGGGYAPYNAIAHLNVKTGSLEKYFPGTKHMVQECVFVPRNEYAKEGDGFVIFLVNNYGMMSSELHLVDTNNFEKAVAVVLLPIRLRAGLHGNWVHGQDLALIDN</sequence>
<protein>
    <submittedName>
        <fullName evidence="1">Uncharacterized protein</fullName>
    </submittedName>
</protein>
<reference evidence="1" key="1">
    <citation type="submission" date="2022-10" db="EMBL/GenBank/DDBJ databases">
        <title>Culturing micro-colonial fungi from biological soil crusts in the Mojave desert and describing Neophaeococcomyces mojavensis, and introducing the new genera and species Taxawa tesnikishii.</title>
        <authorList>
            <person name="Kurbessoian T."/>
            <person name="Stajich J.E."/>
        </authorList>
    </citation>
    <scope>NUCLEOTIDE SEQUENCE</scope>
    <source>
        <strain evidence="1">JES_112</strain>
    </source>
</reference>
<gene>
    <name evidence="1" type="ORF">H2198_003635</name>
</gene>
<accession>A0ACC3AB34</accession>